<name>A0A0N0H2G1_9ACTN</name>
<dbReference type="GO" id="GO:0016853">
    <property type="term" value="F:isomerase activity"/>
    <property type="evidence" value="ECO:0007669"/>
    <property type="project" value="UniProtKB-KW"/>
</dbReference>
<dbReference type="Gene3D" id="3.10.450.50">
    <property type="match status" value="1"/>
</dbReference>
<reference evidence="3" key="1">
    <citation type="submission" date="2015-07" db="EMBL/GenBank/DDBJ databases">
        <authorList>
            <person name="Ju K.-S."/>
            <person name="Doroghazi J.R."/>
            <person name="Metcalf W.W."/>
        </authorList>
    </citation>
    <scope>NUCLEOTIDE SEQUENCE [LARGE SCALE GENOMIC DNA]</scope>
    <source>
        <strain evidence="3">NRRL ISP-5002</strain>
    </source>
</reference>
<dbReference type="SUPFAM" id="SSF54427">
    <property type="entry name" value="NTF2-like"/>
    <property type="match status" value="1"/>
</dbReference>
<dbReference type="Pfam" id="PF13474">
    <property type="entry name" value="SnoaL_3"/>
    <property type="match status" value="1"/>
</dbReference>
<comment type="caution">
    <text evidence="2">The sequence shown here is derived from an EMBL/GenBank/DDBJ whole genome shotgun (WGS) entry which is preliminary data.</text>
</comment>
<sequence>MTDRTTDTGRKADEARIRELLADRAAATAERDARRFLAPCAPEIVTFGLAPPLRSTGPEALGQEAVEAWYATWEGPVEVTPTQVEVAVGDGVAFAHSINRMHGTKKDGTRDGLEVELWFRATVGLRKTGGVWRITHVHESVPFLMDGTGLAALGLKP</sequence>
<dbReference type="AlphaFoldDB" id="A0A0N0H2G1"/>
<accession>A0A0N0H2G1</accession>
<dbReference type="RefSeq" id="WP_053923080.1">
    <property type="nucleotide sequence ID" value="NZ_LGKG01000057.1"/>
</dbReference>
<dbReference type="PATRIC" id="fig|66876.3.peg.1849"/>
<organism evidence="2 3">
    <name type="scientific">Streptomyces chattanoogensis</name>
    <dbReference type="NCBI Taxonomy" id="66876"/>
    <lineage>
        <taxon>Bacteria</taxon>
        <taxon>Bacillati</taxon>
        <taxon>Actinomycetota</taxon>
        <taxon>Actinomycetes</taxon>
        <taxon>Kitasatosporales</taxon>
        <taxon>Streptomycetaceae</taxon>
        <taxon>Streptomyces</taxon>
    </lineage>
</organism>
<keyword evidence="2" id="KW-0413">Isomerase</keyword>
<dbReference type="InterPro" id="IPR037401">
    <property type="entry name" value="SnoaL-like"/>
</dbReference>
<dbReference type="Proteomes" id="UP000037982">
    <property type="component" value="Unassembled WGS sequence"/>
</dbReference>
<dbReference type="InterPro" id="IPR032710">
    <property type="entry name" value="NTF2-like_dom_sf"/>
</dbReference>
<dbReference type="EMBL" id="LGKG01000057">
    <property type="protein sequence ID" value="KPC65070.1"/>
    <property type="molecule type" value="Genomic_DNA"/>
</dbReference>
<keyword evidence="3" id="KW-1185">Reference proteome</keyword>
<gene>
    <name evidence="2" type="ORF">ADL29_08435</name>
</gene>
<evidence type="ECO:0000259" key="1">
    <source>
        <dbReference type="Pfam" id="PF13474"/>
    </source>
</evidence>
<evidence type="ECO:0000313" key="3">
    <source>
        <dbReference type="Proteomes" id="UP000037982"/>
    </source>
</evidence>
<feature type="domain" description="SnoaL-like" evidence="1">
    <location>
        <begin position="17"/>
        <end position="143"/>
    </location>
</feature>
<proteinExistence type="predicted"/>
<evidence type="ECO:0000313" key="2">
    <source>
        <dbReference type="EMBL" id="KPC65070.1"/>
    </source>
</evidence>
<protein>
    <submittedName>
        <fullName evidence="2">Ketosteroid isomerase</fullName>
    </submittedName>
</protein>